<comment type="caution">
    <text evidence="1">The sequence shown here is derived from an EMBL/GenBank/DDBJ whole genome shotgun (WGS) entry which is preliminary data.</text>
</comment>
<sequence length="123" mass="13384">MFCSSGTATTRICDKRLGVDFLTIVKDERRKQCVNLPGMRVMMAITVNICLANKTAILSLAALDLLHHFLFILLYGAIPRGTNTCCGTASLCSRLTTHICSPGTRGSQGYSMLITSLFTKLAH</sequence>
<keyword evidence="2" id="KW-1185">Reference proteome</keyword>
<gene>
    <name evidence="1" type="ORF">E2C01_025625</name>
</gene>
<protein>
    <submittedName>
        <fullName evidence="1">Uncharacterized protein</fullName>
    </submittedName>
</protein>
<dbReference type="Proteomes" id="UP000324222">
    <property type="component" value="Unassembled WGS sequence"/>
</dbReference>
<reference evidence="1 2" key="1">
    <citation type="submission" date="2019-05" db="EMBL/GenBank/DDBJ databases">
        <title>Another draft genome of Portunus trituberculatus and its Hox gene families provides insights of decapod evolution.</title>
        <authorList>
            <person name="Jeong J.-H."/>
            <person name="Song I."/>
            <person name="Kim S."/>
            <person name="Choi T."/>
            <person name="Kim D."/>
            <person name="Ryu S."/>
            <person name="Kim W."/>
        </authorList>
    </citation>
    <scope>NUCLEOTIDE SEQUENCE [LARGE SCALE GENOMIC DNA]</scope>
    <source>
        <tissue evidence="1">Muscle</tissue>
    </source>
</reference>
<dbReference type="EMBL" id="VSRR010002604">
    <property type="protein sequence ID" value="MPC32315.1"/>
    <property type="molecule type" value="Genomic_DNA"/>
</dbReference>
<organism evidence="1 2">
    <name type="scientific">Portunus trituberculatus</name>
    <name type="common">Swimming crab</name>
    <name type="synonym">Neptunus trituberculatus</name>
    <dbReference type="NCBI Taxonomy" id="210409"/>
    <lineage>
        <taxon>Eukaryota</taxon>
        <taxon>Metazoa</taxon>
        <taxon>Ecdysozoa</taxon>
        <taxon>Arthropoda</taxon>
        <taxon>Crustacea</taxon>
        <taxon>Multicrustacea</taxon>
        <taxon>Malacostraca</taxon>
        <taxon>Eumalacostraca</taxon>
        <taxon>Eucarida</taxon>
        <taxon>Decapoda</taxon>
        <taxon>Pleocyemata</taxon>
        <taxon>Brachyura</taxon>
        <taxon>Eubrachyura</taxon>
        <taxon>Portunoidea</taxon>
        <taxon>Portunidae</taxon>
        <taxon>Portuninae</taxon>
        <taxon>Portunus</taxon>
    </lineage>
</organism>
<proteinExistence type="predicted"/>
<evidence type="ECO:0000313" key="1">
    <source>
        <dbReference type="EMBL" id="MPC32315.1"/>
    </source>
</evidence>
<evidence type="ECO:0000313" key="2">
    <source>
        <dbReference type="Proteomes" id="UP000324222"/>
    </source>
</evidence>
<accession>A0A5B7EG00</accession>
<dbReference type="AlphaFoldDB" id="A0A5B7EG00"/>
<name>A0A5B7EG00_PORTR</name>